<evidence type="ECO:0000256" key="6">
    <source>
        <dbReference type="RuleBase" id="RU910716"/>
    </source>
</evidence>
<keyword evidence="5 6" id="KW-0472">Membrane</keyword>
<dbReference type="InParanoid" id="A0A7N4P7H2"/>
<protein>
    <recommendedName>
        <fullName evidence="6">XK-related protein</fullName>
    </recommendedName>
</protein>
<dbReference type="AlphaFoldDB" id="A0A7N4P7H2"/>
<dbReference type="InterPro" id="IPR018629">
    <property type="entry name" value="XK-rel"/>
</dbReference>
<dbReference type="Pfam" id="PF09815">
    <property type="entry name" value="XK-related"/>
    <property type="match status" value="1"/>
</dbReference>
<dbReference type="Proteomes" id="UP000007648">
    <property type="component" value="Unassembled WGS sequence"/>
</dbReference>
<sequence length="440" mass="50911">MDTANEEGVDHVPSLEEGMIHGPSFQFTFPYSILFSTFLYCAEVASAIYMIDLYRKNDDNFWMGFTSIFCFGGCIMDQLTLIIVHKDLSKNKPLVFFVHFLLMGPVDRCLKAIAIYFQLLKKQKCEKEETYVSTTRRKILQNGNEGTLEWEITHLVRTLCTHYNAFKRMALIQAFLGSVPQLTYQLYVTFTVRELPLGRAVLMTFALISTIYGAILCNVLAIQIKYEDYKINLQPLEFICITIWRCLEITSRLVILVLFSASLKLRAVPFMLGVLMIPLLEPWVEFWRSGAKFPNNTEKNISRVHTLAILMLVTILYAGINFFCWSAVKLRLADKEFIDKSQNWGHMALHYSIRLIENVIMVVVFSLQGGKTILYCCDSLIALQLVITYLLSIGFMLLFHQYLHPQKHKYLTIYIQLLPFYQRILNKYSYISEISTFGCC</sequence>
<feature type="transmembrane region" description="Helical" evidence="6">
    <location>
        <begin position="29"/>
        <end position="49"/>
    </location>
</feature>
<organism evidence="7 8">
    <name type="scientific">Sarcophilus harrisii</name>
    <name type="common">Tasmanian devil</name>
    <name type="synonym">Sarcophilus laniarius</name>
    <dbReference type="NCBI Taxonomy" id="9305"/>
    <lineage>
        <taxon>Eukaryota</taxon>
        <taxon>Metazoa</taxon>
        <taxon>Chordata</taxon>
        <taxon>Craniata</taxon>
        <taxon>Vertebrata</taxon>
        <taxon>Euteleostomi</taxon>
        <taxon>Mammalia</taxon>
        <taxon>Metatheria</taxon>
        <taxon>Dasyuromorphia</taxon>
        <taxon>Dasyuridae</taxon>
        <taxon>Sarcophilus</taxon>
    </lineage>
</organism>
<evidence type="ECO:0000313" key="7">
    <source>
        <dbReference type="Ensembl" id="ENSSHAP00000034197.1"/>
    </source>
</evidence>
<evidence type="ECO:0000256" key="2">
    <source>
        <dbReference type="ARBA" id="ARBA00008789"/>
    </source>
</evidence>
<evidence type="ECO:0000256" key="4">
    <source>
        <dbReference type="ARBA" id="ARBA00022989"/>
    </source>
</evidence>
<feature type="transmembrane region" description="Helical" evidence="6">
    <location>
        <begin position="348"/>
        <end position="367"/>
    </location>
</feature>
<feature type="transmembrane region" description="Helical" evidence="6">
    <location>
        <begin position="304"/>
        <end position="328"/>
    </location>
</feature>
<reference evidence="7" key="2">
    <citation type="submission" date="2025-08" db="UniProtKB">
        <authorList>
            <consortium name="Ensembl"/>
        </authorList>
    </citation>
    <scope>IDENTIFICATION</scope>
</reference>
<dbReference type="PANTHER" id="PTHR14297">
    <property type="entry name" value="MEMBRANE TRANSPORT PROTEIN XK FAMILY MEMBER"/>
    <property type="match status" value="1"/>
</dbReference>
<keyword evidence="3 6" id="KW-0812">Transmembrane</keyword>
<reference evidence="7" key="3">
    <citation type="submission" date="2025-09" db="UniProtKB">
        <authorList>
            <consortium name="Ensembl"/>
        </authorList>
    </citation>
    <scope>IDENTIFICATION</scope>
</reference>
<evidence type="ECO:0000313" key="8">
    <source>
        <dbReference type="Proteomes" id="UP000007648"/>
    </source>
</evidence>
<feature type="transmembrane region" description="Helical" evidence="6">
    <location>
        <begin position="96"/>
        <end position="117"/>
    </location>
</feature>
<accession>A0A7N4P7H2</accession>
<comment type="subcellular location">
    <subcellularLocation>
        <location evidence="1 6">Membrane</location>
        <topology evidence="1 6">Multi-pass membrane protein</topology>
    </subcellularLocation>
</comment>
<feature type="transmembrane region" description="Helical" evidence="6">
    <location>
        <begin position="200"/>
        <end position="224"/>
    </location>
</feature>
<dbReference type="Ensembl" id="ENSSHAT00000043981.1">
    <property type="protein sequence ID" value="ENSSHAP00000034197.1"/>
    <property type="gene ID" value="ENSSHAG00000030987.1"/>
</dbReference>
<proteinExistence type="inferred from homology"/>
<evidence type="ECO:0000256" key="5">
    <source>
        <dbReference type="ARBA" id="ARBA00023136"/>
    </source>
</evidence>
<keyword evidence="8" id="KW-1185">Reference proteome</keyword>
<evidence type="ECO:0000256" key="1">
    <source>
        <dbReference type="ARBA" id="ARBA00004141"/>
    </source>
</evidence>
<dbReference type="GeneTree" id="ENSGT00390000003231"/>
<keyword evidence="4 6" id="KW-1133">Transmembrane helix</keyword>
<feature type="transmembrane region" description="Helical" evidence="6">
    <location>
        <begin position="61"/>
        <end position="84"/>
    </location>
</feature>
<dbReference type="GO" id="GO:0005886">
    <property type="term" value="C:plasma membrane"/>
    <property type="evidence" value="ECO:0007669"/>
    <property type="project" value="UniProtKB-ARBA"/>
</dbReference>
<feature type="transmembrane region" description="Helical" evidence="6">
    <location>
        <begin position="379"/>
        <end position="399"/>
    </location>
</feature>
<dbReference type="InterPro" id="IPR051773">
    <property type="entry name" value="XK-related_adapter"/>
</dbReference>
<comment type="similarity">
    <text evidence="2 6">Belongs to the XK family.</text>
</comment>
<name>A0A7N4P7H2_SARHA</name>
<reference evidence="7 8" key="1">
    <citation type="journal article" date="2011" name="Proc. Natl. Acad. Sci. U.S.A.">
        <title>Genetic diversity and population structure of the endangered marsupial Sarcophilus harrisii (Tasmanian devil).</title>
        <authorList>
            <person name="Miller W."/>
            <person name="Hayes V.M."/>
            <person name="Ratan A."/>
            <person name="Petersen D.C."/>
            <person name="Wittekindt N.E."/>
            <person name="Miller J."/>
            <person name="Walenz B."/>
            <person name="Knight J."/>
            <person name="Qi J."/>
            <person name="Zhao F."/>
            <person name="Wang Q."/>
            <person name="Bedoya-Reina O.C."/>
            <person name="Katiyar N."/>
            <person name="Tomsho L.P."/>
            <person name="Kasson L.M."/>
            <person name="Hardie R.A."/>
            <person name="Woodbridge P."/>
            <person name="Tindall E.A."/>
            <person name="Bertelsen M.F."/>
            <person name="Dixon D."/>
            <person name="Pyecroft S."/>
            <person name="Helgen K.M."/>
            <person name="Lesk A.M."/>
            <person name="Pringle T.H."/>
            <person name="Patterson N."/>
            <person name="Zhang Y."/>
            <person name="Kreiss A."/>
            <person name="Woods G.M."/>
            <person name="Jones M.E."/>
            <person name="Schuster S.C."/>
        </authorList>
    </citation>
    <scope>NUCLEOTIDE SEQUENCE [LARGE SCALE GENOMIC DNA]</scope>
</reference>
<dbReference type="PANTHER" id="PTHR14297:SF9">
    <property type="entry name" value="XK-RELATED PROTEIN 3"/>
    <property type="match status" value="1"/>
</dbReference>
<evidence type="ECO:0000256" key="3">
    <source>
        <dbReference type="ARBA" id="ARBA00022692"/>
    </source>
</evidence>